<name>D3RZ03_FERPA</name>
<evidence type="ECO:0000259" key="3">
    <source>
        <dbReference type="Pfam" id="PF00501"/>
    </source>
</evidence>
<keyword evidence="6" id="KW-1185">Reference proteome</keyword>
<dbReference type="InterPro" id="IPR000873">
    <property type="entry name" value="AMP-dep_synth/lig_dom"/>
</dbReference>
<comment type="similarity">
    <text evidence="1">Belongs to the ATP-dependent AMP-binding enzyme family.</text>
</comment>
<dbReference type="KEGG" id="fpl:Ferp_1567"/>
<dbReference type="Gene3D" id="3.40.50.980">
    <property type="match status" value="2"/>
</dbReference>
<dbReference type="EMBL" id="CP001899">
    <property type="protein sequence ID" value="ADC65716.1"/>
    <property type="molecule type" value="Genomic_DNA"/>
</dbReference>
<protein>
    <submittedName>
        <fullName evidence="5">AMP-dependent synthetase and ligase</fullName>
    </submittedName>
</protein>
<dbReference type="Gene3D" id="2.30.38.10">
    <property type="entry name" value="Luciferase, Domain 3"/>
    <property type="match status" value="1"/>
</dbReference>
<dbReference type="AlphaFoldDB" id="D3RZ03"/>
<dbReference type="STRING" id="589924.Ferp_1567"/>
<sequence>MEFPWYKHYPKHVPKSLEYPERSLFENLKISAKKFPGNCAVVYKDYPYTYEKLLELSSKFANFLLSLGIKKGDRVALYLPNLPQFVIAYYGALAAGGVVVACNALYKEKEVEYILSDSKAKVVVTLDEMRGVVENVKESTEVEEIISTSRSEALNGFTSGKFSELLEEQPAEDPNVRINPKDDLAVLQYTGGTTGNPKGAMLTHYNLLVIQVMESLWFEFEEGKEVSIIFLPLSHIYGMNWCMNTMIYSAGTIVLMEKFEPKEVIENVNKYKPTIFYGVPTVYIALLNHPEIKKADFSKMRTCFSAAAPLPPEVRRRWKEVTKAEIIEAWGLTEASPCLTCTPLGMSGDHLIGVPMPDTVVKVVDLDTGKDLPPGKVGELVAKGPQIMKGYWNNPKETEEALRDGWLRTGDLGYMDENGLFYYVDRVKDLINVAGYKVWPDEVENVIYEHPAVLECAVVSSPDEIKGEVPKAYIVLKEEFKGRVSAEDIIEHCKRKLAPFKVPKKVEFVDELPKSPVGKILRRILREKEWKNAG</sequence>
<dbReference type="HOGENOM" id="CLU_000022_59_7_2"/>
<dbReference type="Gene3D" id="3.30.300.30">
    <property type="match status" value="1"/>
</dbReference>
<feature type="domain" description="AMP-dependent synthetase/ligase" evidence="3">
    <location>
        <begin position="31"/>
        <end position="392"/>
    </location>
</feature>
<evidence type="ECO:0000313" key="5">
    <source>
        <dbReference type="EMBL" id="ADC65716.1"/>
    </source>
</evidence>
<dbReference type="PANTHER" id="PTHR24096">
    <property type="entry name" value="LONG-CHAIN-FATTY-ACID--COA LIGASE"/>
    <property type="match status" value="1"/>
</dbReference>
<dbReference type="FunFam" id="3.40.50.12780:FF:000003">
    <property type="entry name" value="Long-chain-fatty-acid--CoA ligase FadD"/>
    <property type="match status" value="1"/>
</dbReference>
<accession>D3RZ03</accession>
<dbReference type="PANTHER" id="PTHR24096:SF149">
    <property type="entry name" value="AMP-BINDING DOMAIN-CONTAINING PROTEIN-RELATED"/>
    <property type="match status" value="1"/>
</dbReference>
<evidence type="ECO:0000256" key="1">
    <source>
        <dbReference type="ARBA" id="ARBA00006432"/>
    </source>
</evidence>
<dbReference type="InterPro" id="IPR025110">
    <property type="entry name" value="AMP-bd_C"/>
</dbReference>
<dbReference type="Pfam" id="PF00501">
    <property type="entry name" value="AMP-binding"/>
    <property type="match status" value="1"/>
</dbReference>
<reference evidence="6" key="1">
    <citation type="submission" date="2010-02" db="EMBL/GenBank/DDBJ databases">
        <title>Complete sequence of Ferroglobus placidus DSM 10642.</title>
        <authorList>
            <consortium name="US DOE Joint Genome Institute"/>
            <person name="Lucas S."/>
            <person name="Copeland A."/>
            <person name="Lapidus A."/>
            <person name="Cheng J.-F."/>
            <person name="Bruce D."/>
            <person name="Goodwin L."/>
            <person name="Pitluck S."/>
            <person name="Saunders E."/>
            <person name="Brettin T."/>
            <person name="Detter J.C."/>
            <person name="Han C."/>
            <person name="Tapia R."/>
            <person name="Larimer F."/>
            <person name="Land M."/>
            <person name="Hauser L."/>
            <person name="Kyrpides N."/>
            <person name="Ivanova N."/>
            <person name="Holmes D."/>
            <person name="Lovley D."/>
            <person name="Kyrpides N."/>
            <person name="Anderson I.J."/>
            <person name="Woyke T."/>
        </authorList>
    </citation>
    <scope>NUCLEOTIDE SEQUENCE [LARGE SCALE GENOMIC DNA]</scope>
    <source>
        <strain evidence="6">DSM 10642 / AEDII12DO</strain>
    </source>
</reference>
<dbReference type="Pfam" id="PF13193">
    <property type="entry name" value="AMP-binding_C"/>
    <property type="match status" value="1"/>
</dbReference>
<evidence type="ECO:0000256" key="2">
    <source>
        <dbReference type="ARBA" id="ARBA00022598"/>
    </source>
</evidence>
<dbReference type="InterPro" id="IPR045851">
    <property type="entry name" value="AMP-bd_C_sf"/>
</dbReference>
<proteinExistence type="inferred from homology"/>
<dbReference type="GO" id="GO:0016405">
    <property type="term" value="F:CoA-ligase activity"/>
    <property type="evidence" value="ECO:0007669"/>
    <property type="project" value="TreeGrafter"/>
</dbReference>
<dbReference type="Proteomes" id="UP000002613">
    <property type="component" value="Chromosome"/>
</dbReference>
<dbReference type="CDD" id="cd05936">
    <property type="entry name" value="FC-FACS_FadD_like"/>
    <property type="match status" value="1"/>
</dbReference>
<evidence type="ECO:0000259" key="4">
    <source>
        <dbReference type="Pfam" id="PF13193"/>
    </source>
</evidence>
<dbReference type="PROSITE" id="PS00455">
    <property type="entry name" value="AMP_BINDING"/>
    <property type="match status" value="1"/>
</dbReference>
<dbReference type="FunFam" id="3.30.300.30:FF:000008">
    <property type="entry name" value="2,3-dihydroxybenzoate-AMP ligase"/>
    <property type="match status" value="1"/>
</dbReference>
<dbReference type="InterPro" id="IPR020845">
    <property type="entry name" value="AMP-binding_CS"/>
</dbReference>
<dbReference type="eggNOG" id="arCOG00856">
    <property type="taxonomic scope" value="Archaea"/>
</dbReference>
<dbReference type="OrthoDB" id="21329at2157"/>
<gene>
    <name evidence="5" type="ordered locus">Ferp_1567</name>
</gene>
<dbReference type="GeneID" id="8779088"/>
<dbReference type="SUPFAM" id="SSF56801">
    <property type="entry name" value="Acetyl-CoA synthetase-like"/>
    <property type="match status" value="1"/>
</dbReference>
<organism evidence="5 6">
    <name type="scientific">Ferroglobus placidus (strain DSM 10642 / AEDII12DO)</name>
    <dbReference type="NCBI Taxonomy" id="589924"/>
    <lineage>
        <taxon>Archaea</taxon>
        <taxon>Methanobacteriati</taxon>
        <taxon>Methanobacteriota</taxon>
        <taxon>Archaeoglobi</taxon>
        <taxon>Archaeoglobales</taxon>
        <taxon>Archaeoglobaceae</taxon>
        <taxon>Ferroglobus</taxon>
    </lineage>
</organism>
<reference evidence="5 6" key="2">
    <citation type="journal article" date="2011" name="Stand. Genomic Sci.">
        <title>Complete genome sequence of Ferroglobus placidus AEDII12DO.</title>
        <authorList>
            <person name="Anderson I."/>
            <person name="Risso C."/>
            <person name="Holmes D."/>
            <person name="Lucas S."/>
            <person name="Copeland A."/>
            <person name="Lapidus A."/>
            <person name="Cheng J.F."/>
            <person name="Bruce D."/>
            <person name="Goodwin L."/>
            <person name="Pitluck S."/>
            <person name="Saunders E."/>
            <person name="Brettin T."/>
            <person name="Detter J.C."/>
            <person name="Han C."/>
            <person name="Tapia R."/>
            <person name="Larimer F."/>
            <person name="Land M."/>
            <person name="Hauser L."/>
            <person name="Woyke T."/>
            <person name="Lovley D."/>
            <person name="Kyrpides N."/>
            <person name="Ivanova N."/>
        </authorList>
    </citation>
    <scope>NUCLEOTIDE SEQUENCE [LARGE SCALE GENOMIC DNA]</scope>
    <source>
        <strain evidence="6">DSM 10642 / AEDII12DO</strain>
    </source>
</reference>
<keyword evidence="2 5" id="KW-0436">Ligase</keyword>
<feature type="domain" description="AMP-binding enzyme C-terminal" evidence="4">
    <location>
        <begin position="442"/>
        <end position="519"/>
    </location>
</feature>
<dbReference type="RefSeq" id="WP_012966056.1">
    <property type="nucleotide sequence ID" value="NC_013849.1"/>
</dbReference>
<evidence type="ECO:0000313" key="6">
    <source>
        <dbReference type="Proteomes" id="UP000002613"/>
    </source>
</evidence>
<dbReference type="PaxDb" id="589924-Ferp_1567"/>